<organism evidence="1 2">
    <name type="scientific">Panicum virgatum</name>
    <name type="common">Blackwell switchgrass</name>
    <dbReference type="NCBI Taxonomy" id="38727"/>
    <lineage>
        <taxon>Eukaryota</taxon>
        <taxon>Viridiplantae</taxon>
        <taxon>Streptophyta</taxon>
        <taxon>Embryophyta</taxon>
        <taxon>Tracheophyta</taxon>
        <taxon>Spermatophyta</taxon>
        <taxon>Magnoliopsida</taxon>
        <taxon>Liliopsida</taxon>
        <taxon>Poales</taxon>
        <taxon>Poaceae</taxon>
        <taxon>PACMAD clade</taxon>
        <taxon>Panicoideae</taxon>
        <taxon>Panicodae</taxon>
        <taxon>Paniceae</taxon>
        <taxon>Panicinae</taxon>
        <taxon>Panicum</taxon>
        <taxon>Panicum sect. Hiantes</taxon>
    </lineage>
</organism>
<accession>A0A8T0VBV0</accession>
<keyword evidence="2" id="KW-1185">Reference proteome</keyword>
<dbReference type="Proteomes" id="UP000823388">
    <property type="component" value="Chromosome 3K"/>
</dbReference>
<sequence length="288" mass="32663">MHRLNKVFDENLHAGWCQRWLQEDLVLHDSQIHYATYKDVKYYIRKHGGVVNTLRIDKLVFTSQNIGSWCRQLRKPEVIGPTEIILLNRGSPSAPLCLQPLPKEILLPFNGRGLKKLHLCFFTLPQGGLHKYAALAGICELGLHGCAYGDEELADGITMWLNLERLILSYASQTMLRVVSHSILELKLCNSSIRILDLRGAVALIRLSDLDIDSTVLRIDHLTIRSLTVLDVVVNYTALPKHSQVFMLQVLLNCFPCVQDLTIKRKDNVSEGQMLLGDKCPYKMFAEC</sequence>
<gene>
    <name evidence="1" type="ORF">PVAP13_3KG479800</name>
</gene>
<dbReference type="AlphaFoldDB" id="A0A8T0VBV0"/>
<protein>
    <submittedName>
        <fullName evidence="1">Uncharacterized protein</fullName>
    </submittedName>
</protein>
<comment type="caution">
    <text evidence="1">The sequence shown here is derived from an EMBL/GenBank/DDBJ whole genome shotgun (WGS) entry which is preliminary data.</text>
</comment>
<reference evidence="1" key="1">
    <citation type="submission" date="2020-05" db="EMBL/GenBank/DDBJ databases">
        <title>WGS assembly of Panicum virgatum.</title>
        <authorList>
            <person name="Lovell J.T."/>
            <person name="Jenkins J."/>
            <person name="Shu S."/>
            <person name="Juenger T.E."/>
            <person name="Schmutz J."/>
        </authorList>
    </citation>
    <scope>NUCLEOTIDE SEQUENCE</scope>
    <source>
        <strain evidence="1">AP13</strain>
    </source>
</reference>
<proteinExistence type="predicted"/>
<evidence type="ECO:0000313" key="2">
    <source>
        <dbReference type="Proteomes" id="UP000823388"/>
    </source>
</evidence>
<name>A0A8T0VBV0_PANVG</name>
<dbReference type="EMBL" id="CM029041">
    <property type="protein sequence ID" value="KAG2630283.1"/>
    <property type="molecule type" value="Genomic_DNA"/>
</dbReference>
<evidence type="ECO:0000313" key="1">
    <source>
        <dbReference type="EMBL" id="KAG2630283.1"/>
    </source>
</evidence>